<reference evidence="8 9" key="1">
    <citation type="journal article" date="2013" name="Genome Announc.">
        <title>Complete Genome Sequence of Bacillus thuringiensis Serovar Israelensis Strain HD-789.</title>
        <authorList>
            <person name="Doggett N.A."/>
            <person name="Stubben C.J."/>
            <person name="Chertkov O."/>
            <person name="Bruce D.C."/>
            <person name="Detter J.C."/>
            <person name="Johnson S.L."/>
            <person name="Han C.S."/>
        </authorList>
    </citation>
    <scope>NUCLEOTIDE SEQUENCE [LARGE SCALE GENOMIC DNA]</scope>
    <source>
        <strain evidence="8 9">HD-789</strain>
    </source>
</reference>
<evidence type="ECO:0000256" key="5">
    <source>
        <dbReference type="ARBA" id="ARBA00022747"/>
    </source>
</evidence>
<dbReference type="GO" id="GO:0003677">
    <property type="term" value="F:DNA binding"/>
    <property type="evidence" value="ECO:0007669"/>
    <property type="project" value="TreeGrafter"/>
</dbReference>
<gene>
    <name evidence="8" type="ORF">BTF1_02340</name>
</gene>
<sequence length="362" mass="40233">MNCISFFAGAGGLDMGIHKAGFDVRVSVEIESVYCETLRMNHPDWNVVEGDIMMYNKEKVLEQANLKEGEVDLMIGGSPCQSFSTAGKRQAFSDPRGQAMLKFAELVREIRPKAFMIENVRGLLSAALKHRPLSERGKDALPLTAEEQPGSALSYLLEQFAGYNIQKPTILNAANYGVPQKRERVFIIGIRQDLKKTFEFPEPTHNELGSDGKESWVTVGEVLKNLKVEEHHFQTYSPERLKYMKMIPTGGGNWRNLPKDVVQTAMGGAYTSGGGKVGFFRRLNVEKPSPTLLTSPAQKSTNLGHPFENRPLSIEEYLAIQEFPGNYHVAGTLMKQYTQIGNAVPVRLAEVLGDAIRKTLEA</sequence>
<dbReference type="KEGG" id="btn:BTF1_02340"/>
<keyword evidence="3 6" id="KW-0808">Transferase</keyword>
<dbReference type="Gene3D" id="3.90.120.10">
    <property type="entry name" value="DNA Methylase, subunit A, domain 2"/>
    <property type="match status" value="1"/>
</dbReference>
<dbReference type="InterPro" id="IPR031303">
    <property type="entry name" value="C5_meth_CS"/>
</dbReference>
<evidence type="ECO:0000313" key="9">
    <source>
        <dbReference type="Proteomes" id="UP000005257"/>
    </source>
</evidence>
<dbReference type="Gene3D" id="3.40.50.150">
    <property type="entry name" value="Vaccinia Virus protein VP39"/>
    <property type="match status" value="1"/>
</dbReference>
<dbReference type="GO" id="GO:0032259">
    <property type="term" value="P:methylation"/>
    <property type="evidence" value="ECO:0007669"/>
    <property type="project" value="UniProtKB-KW"/>
</dbReference>
<evidence type="ECO:0000256" key="3">
    <source>
        <dbReference type="ARBA" id="ARBA00022679"/>
    </source>
</evidence>
<dbReference type="EMBL" id="CP003763">
    <property type="protein sequence ID" value="AFQ24691.1"/>
    <property type="molecule type" value="Genomic_DNA"/>
</dbReference>
<dbReference type="PROSITE" id="PS00095">
    <property type="entry name" value="C5_MTASE_2"/>
    <property type="match status" value="1"/>
</dbReference>
<organism evidence="8 9">
    <name type="scientific">Bacillus thuringiensis HD-789</name>
    <dbReference type="NCBI Taxonomy" id="1217737"/>
    <lineage>
        <taxon>Bacteria</taxon>
        <taxon>Bacillati</taxon>
        <taxon>Bacillota</taxon>
        <taxon>Bacilli</taxon>
        <taxon>Bacillales</taxon>
        <taxon>Bacillaceae</taxon>
        <taxon>Bacillus</taxon>
        <taxon>Bacillus cereus group</taxon>
    </lineage>
</organism>
<dbReference type="PANTHER" id="PTHR10629">
    <property type="entry name" value="CYTOSINE-SPECIFIC METHYLTRANSFERASE"/>
    <property type="match status" value="1"/>
</dbReference>
<protein>
    <recommendedName>
        <fullName evidence="1">DNA (cytosine-5-)-methyltransferase</fullName>
        <ecNumber evidence="1">2.1.1.37</ecNumber>
    </recommendedName>
</protein>
<keyword evidence="2 6" id="KW-0489">Methyltransferase</keyword>
<name>A0A9W3P1U3_BACTU</name>
<dbReference type="NCBIfam" id="TIGR00675">
    <property type="entry name" value="dcm"/>
    <property type="match status" value="1"/>
</dbReference>
<dbReference type="Proteomes" id="UP000005257">
    <property type="component" value="Chromosome"/>
</dbReference>
<dbReference type="AlphaFoldDB" id="A0A9W3P1U3"/>
<dbReference type="RefSeq" id="WP_000995642.1">
    <property type="nucleotide sequence ID" value="NC_018508.1"/>
</dbReference>
<dbReference type="SUPFAM" id="SSF53335">
    <property type="entry name" value="S-adenosyl-L-methionine-dependent methyltransferases"/>
    <property type="match status" value="1"/>
</dbReference>
<dbReference type="PANTHER" id="PTHR10629:SF52">
    <property type="entry name" value="DNA (CYTOSINE-5)-METHYLTRANSFERASE 1"/>
    <property type="match status" value="1"/>
</dbReference>
<keyword evidence="4 6" id="KW-0949">S-adenosyl-L-methionine</keyword>
<dbReference type="PRINTS" id="PR00105">
    <property type="entry name" value="C5METTRFRASE"/>
</dbReference>
<evidence type="ECO:0000256" key="6">
    <source>
        <dbReference type="PROSITE-ProRule" id="PRU01016"/>
    </source>
</evidence>
<evidence type="ECO:0000256" key="4">
    <source>
        <dbReference type="ARBA" id="ARBA00022691"/>
    </source>
</evidence>
<dbReference type="GO" id="GO:0003886">
    <property type="term" value="F:DNA (cytosine-5-)-methyltransferase activity"/>
    <property type="evidence" value="ECO:0007669"/>
    <property type="project" value="UniProtKB-EC"/>
</dbReference>
<feature type="active site" evidence="6">
    <location>
        <position position="80"/>
    </location>
</feature>
<dbReference type="GO" id="GO:0044027">
    <property type="term" value="P:negative regulation of gene expression via chromosomal CpG island methylation"/>
    <property type="evidence" value="ECO:0007669"/>
    <property type="project" value="TreeGrafter"/>
</dbReference>
<dbReference type="REBASE" id="52303">
    <property type="entry name" value="M.Bth789ORF2340P"/>
</dbReference>
<dbReference type="InterPro" id="IPR029063">
    <property type="entry name" value="SAM-dependent_MTases_sf"/>
</dbReference>
<dbReference type="PROSITE" id="PS51679">
    <property type="entry name" value="SAM_MT_C5"/>
    <property type="match status" value="1"/>
</dbReference>
<evidence type="ECO:0000313" key="8">
    <source>
        <dbReference type="EMBL" id="AFQ24691.1"/>
    </source>
</evidence>
<dbReference type="InterPro" id="IPR050390">
    <property type="entry name" value="C5-Methyltransferase"/>
</dbReference>
<proteinExistence type="inferred from homology"/>
<dbReference type="GO" id="GO:0009307">
    <property type="term" value="P:DNA restriction-modification system"/>
    <property type="evidence" value="ECO:0007669"/>
    <property type="project" value="UniProtKB-KW"/>
</dbReference>
<evidence type="ECO:0000256" key="1">
    <source>
        <dbReference type="ARBA" id="ARBA00011975"/>
    </source>
</evidence>
<evidence type="ECO:0000256" key="2">
    <source>
        <dbReference type="ARBA" id="ARBA00022603"/>
    </source>
</evidence>
<accession>A0A9W3P1U3</accession>
<dbReference type="EC" id="2.1.1.37" evidence="1"/>
<evidence type="ECO:0000256" key="7">
    <source>
        <dbReference type="RuleBase" id="RU000416"/>
    </source>
</evidence>
<comment type="similarity">
    <text evidence="6 7">Belongs to the class I-like SAM-binding methyltransferase superfamily. C5-methyltransferase family.</text>
</comment>
<dbReference type="InterPro" id="IPR001525">
    <property type="entry name" value="C5_MeTfrase"/>
</dbReference>
<keyword evidence="5" id="KW-0680">Restriction system</keyword>
<dbReference type="Pfam" id="PF00145">
    <property type="entry name" value="DNA_methylase"/>
    <property type="match status" value="1"/>
</dbReference>